<organism evidence="1">
    <name type="scientific">Chlamydomonas leiostraca</name>
    <dbReference type="NCBI Taxonomy" id="1034604"/>
    <lineage>
        <taxon>Eukaryota</taxon>
        <taxon>Viridiplantae</taxon>
        <taxon>Chlorophyta</taxon>
        <taxon>core chlorophytes</taxon>
        <taxon>Chlorophyceae</taxon>
        <taxon>CS clade</taxon>
        <taxon>Chlamydomonadales</taxon>
        <taxon>Chlamydomonadaceae</taxon>
        <taxon>Chlamydomonas</taxon>
    </lineage>
</organism>
<gene>
    <name evidence="1" type="ORF">CLEI1391_LOCUS13721</name>
</gene>
<evidence type="ECO:0000313" key="1">
    <source>
        <dbReference type="EMBL" id="CAD8687962.1"/>
    </source>
</evidence>
<proteinExistence type="predicted"/>
<accession>A0A7S0RWE3</accession>
<dbReference type="AlphaFoldDB" id="A0A7S0RWE3"/>
<dbReference type="EMBL" id="HBFB01024433">
    <property type="protein sequence ID" value="CAD8687962.1"/>
    <property type="molecule type" value="Transcribed_RNA"/>
</dbReference>
<protein>
    <submittedName>
        <fullName evidence="1">Uncharacterized protein</fullName>
    </submittedName>
</protein>
<sequence length="146" mass="15049">MLRAHVTWTLQPPPPGLWHAPSGATCHPAAPLTTKNEVAEVAYKKRAKELGSHIPAAYAMHCTKSPALNSCSASKACLPGSPSSSCAWLAPSYCSADCCHSTDAIMRSLSRSLPPASWPCVPATRAAPGAPTGTSASAAAARTIAW</sequence>
<reference evidence="1" key="1">
    <citation type="submission" date="2021-01" db="EMBL/GenBank/DDBJ databases">
        <authorList>
            <person name="Corre E."/>
            <person name="Pelletier E."/>
            <person name="Niang G."/>
            <person name="Scheremetjew M."/>
            <person name="Finn R."/>
            <person name="Kale V."/>
            <person name="Holt S."/>
            <person name="Cochrane G."/>
            <person name="Meng A."/>
            <person name="Brown T."/>
            <person name="Cohen L."/>
        </authorList>
    </citation>
    <scope>NUCLEOTIDE SEQUENCE</scope>
    <source>
        <strain evidence="1">SAG 11-49</strain>
    </source>
</reference>
<name>A0A7S0RWE3_9CHLO</name>